<reference evidence="7" key="1">
    <citation type="submission" date="2025-08" db="UniProtKB">
        <authorList>
            <consortium name="RefSeq"/>
        </authorList>
    </citation>
    <scope>IDENTIFICATION</scope>
    <source>
        <tissue evidence="7">Whole sample</tissue>
    </source>
</reference>
<evidence type="ECO:0000256" key="4">
    <source>
        <dbReference type="SAM" id="MobiDB-lite"/>
    </source>
</evidence>
<dbReference type="PROSITE" id="PS00018">
    <property type="entry name" value="EF_HAND_1"/>
    <property type="match status" value="2"/>
</dbReference>
<keyword evidence="3" id="KW-0514">Muscle protein</keyword>
<feature type="domain" description="EF-hand" evidence="5">
    <location>
        <begin position="209"/>
        <end position="243"/>
    </location>
</feature>
<dbReference type="Gene3D" id="1.10.238.10">
    <property type="entry name" value="EF-hand"/>
    <property type="match status" value="2"/>
</dbReference>
<dbReference type="Pfam" id="PF13499">
    <property type="entry name" value="EF-hand_7"/>
    <property type="match status" value="1"/>
</dbReference>
<dbReference type="SMART" id="SM00054">
    <property type="entry name" value="EFh"/>
    <property type="match status" value="3"/>
</dbReference>
<gene>
    <name evidence="7" type="primary">LOC111111076</name>
</gene>
<evidence type="ECO:0000313" key="7">
    <source>
        <dbReference type="RefSeq" id="XP_022303547.1"/>
    </source>
</evidence>
<dbReference type="OrthoDB" id="26525at2759"/>
<feature type="domain" description="EF-hand" evidence="5">
    <location>
        <begin position="173"/>
        <end position="208"/>
    </location>
</feature>
<dbReference type="AlphaFoldDB" id="A0A8B8BJM1"/>
<dbReference type="PANTHER" id="PTHR46311">
    <property type="entry name" value="CALCIUM-BINDING PROTEIN 8-RELATED"/>
    <property type="match status" value="1"/>
</dbReference>
<dbReference type="KEGG" id="cvn:111111076"/>
<keyword evidence="6" id="KW-1185">Reference proteome</keyword>
<keyword evidence="2" id="KW-0106">Calcium</keyword>
<accession>A0A8B8BJM1</accession>
<evidence type="ECO:0000256" key="2">
    <source>
        <dbReference type="ARBA" id="ARBA00022837"/>
    </source>
</evidence>
<keyword evidence="1" id="KW-0677">Repeat</keyword>
<dbReference type="FunFam" id="1.10.238.10:FF:000001">
    <property type="entry name" value="Calmodulin 1"/>
    <property type="match status" value="1"/>
</dbReference>
<dbReference type="PROSITE" id="PS50222">
    <property type="entry name" value="EF_HAND_2"/>
    <property type="match status" value="2"/>
</dbReference>
<sequence>MQRYTFQLSVGNRISDMMDAQKENKPQVNGEKHSPANKTRVNGHSDNDSSLHRGNVRSIAERIEQNIKDLDKESLADRVPLYTPEEEKKLLDRYTQFPKDKKEVHYKFFKNADTYNLGFLTIYQFAEAVRKRGFGGKDSEIATMFVDLDANMDCEVTLEEYMNEMAKKDAIARTDAEMRDIFKKFDRNKDGFITREELQTTLEECKMRQLEIDMDEIMKKADRDGDGKLSFDDFIKACRFKPE</sequence>
<evidence type="ECO:0000259" key="5">
    <source>
        <dbReference type="PROSITE" id="PS50222"/>
    </source>
</evidence>
<dbReference type="CDD" id="cd00051">
    <property type="entry name" value="EFh"/>
    <property type="match status" value="1"/>
</dbReference>
<dbReference type="PANTHER" id="PTHR46311:SF5">
    <property type="entry name" value="EF-HAND DOMAIN-CONTAINING PROTEIN"/>
    <property type="match status" value="1"/>
</dbReference>
<feature type="region of interest" description="Disordered" evidence="4">
    <location>
        <begin position="20"/>
        <end position="55"/>
    </location>
</feature>
<dbReference type="RefSeq" id="XP_022303547.1">
    <property type="nucleotide sequence ID" value="XM_022447839.1"/>
</dbReference>
<evidence type="ECO:0000256" key="1">
    <source>
        <dbReference type="ARBA" id="ARBA00022737"/>
    </source>
</evidence>
<dbReference type="GeneID" id="111111076"/>
<dbReference type="GO" id="GO:0032588">
    <property type="term" value="C:trans-Golgi network membrane"/>
    <property type="evidence" value="ECO:0007669"/>
    <property type="project" value="TreeGrafter"/>
</dbReference>
<dbReference type="GO" id="GO:0005509">
    <property type="term" value="F:calcium ion binding"/>
    <property type="evidence" value="ECO:0007669"/>
    <property type="project" value="InterPro"/>
</dbReference>
<name>A0A8B8BJM1_CRAVI</name>
<dbReference type="InterPro" id="IPR002048">
    <property type="entry name" value="EF_hand_dom"/>
</dbReference>
<feature type="compositionally biased region" description="Basic and acidic residues" evidence="4">
    <location>
        <begin position="20"/>
        <end position="34"/>
    </location>
</feature>
<protein>
    <submittedName>
        <fullName evidence="7">Calmodulin-2/4-like</fullName>
    </submittedName>
</protein>
<dbReference type="Proteomes" id="UP000694844">
    <property type="component" value="Chromosome 9"/>
</dbReference>
<dbReference type="InterPro" id="IPR011992">
    <property type="entry name" value="EF-hand-dom_pair"/>
</dbReference>
<dbReference type="InterPro" id="IPR051111">
    <property type="entry name" value="Ca-binding_regulatory"/>
</dbReference>
<evidence type="ECO:0000313" key="6">
    <source>
        <dbReference type="Proteomes" id="UP000694844"/>
    </source>
</evidence>
<evidence type="ECO:0000256" key="3">
    <source>
        <dbReference type="ARBA" id="ARBA00023179"/>
    </source>
</evidence>
<dbReference type="InterPro" id="IPR018247">
    <property type="entry name" value="EF_Hand_1_Ca_BS"/>
</dbReference>
<proteinExistence type="predicted"/>
<organism evidence="6 7">
    <name type="scientific">Crassostrea virginica</name>
    <name type="common">Eastern oyster</name>
    <dbReference type="NCBI Taxonomy" id="6565"/>
    <lineage>
        <taxon>Eukaryota</taxon>
        <taxon>Metazoa</taxon>
        <taxon>Spiralia</taxon>
        <taxon>Lophotrochozoa</taxon>
        <taxon>Mollusca</taxon>
        <taxon>Bivalvia</taxon>
        <taxon>Autobranchia</taxon>
        <taxon>Pteriomorphia</taxon>
        <taxon>Ostreida</taxon>
        <taxon>Ostreoidea</taxon>
        <taxon>Ostreidae</taxon>
        <taxon>Crassostrea</taxon>
    </lineage>
</organism>
<dbReference type="SUPFAM" id="SSF47473">
    <property type="entry name" value="EF-hand"/>
    <property type="match status" value="1"/>
</dbReference>